<evidence type="ECO:0000256" key="1">
    <source>
        <dbReference type="SAM" id="SignalP"/>
    </source>
</evidence>
<dbReference type="Proteomes" id="UP000095281">
    <property type="component" value="Unplaced"/>
</dbReference>
<name>A0A1I8BB99_MELHA</name>
<organism evidence="2 3">
    <name type="scientific">Meloidogyne hapla</name>
    <name type="common">Root-knot nematode worm</name>
    <dbReference type="NCBI Taxonomy" id="6305"/>
    <lineage>
        <taxon>Eukaryota</taxon>
        <taxon>Metazoa</taxon>
        <taxon>Ecdysozoa</taxon>
        <taxon>Nematoda</taxon>
        <taxon>Chromadorea</taxon>
        <taxon>Rhabditida</taxon>
        <taxon>Tylenchina</taxon>
        <taxon>Tylenchomorpha</taxon>
        <taxon>Tylenchoidea</taxon>
        <taxon>Meloidogynidae</taxon>
        <taxon>Meloidogyninae</taxon>
        <taxon>Meloidogyne</taxon>
    </lineage>
</organism>
<dbReference type="AlphaFoldDB" id="A0A1I8BB99"/>
<sequence>MKSSNLAWFLFFILKGLMILAQEQRAEDDFNKRWEERKNEQIIYLTGMRQKPLK</sequence>
<evidence type="ECO:0000313" key="3">
    <source>
        <dbReference type="WBParaSite" id="MhA1_Contig1761.frz3.gene3"/>
    </source>
</evidence>
<dbReference type="WBParaSite" id="MhA1_Contig1761.frz3.gene3">
    <property type="protein sequence ID" value="MhA1_Contig1761.frz3.gene3"/>
    <property type="gene ID" value="MhA1_Contig1761.frz3.gene3"/>
</dbReference>
<evidence type="ECO:0000313" key="2">
    <source>
        <dbReference type="Proteomes" id="UP000095281"/>
    </source>
</evidence>
<proteinExistence type="predicted"/>
<keyword evidence="1" id="KW-0732">Signal</keyword>
<reference evidence="3" key="1">
    <citation type="submission" date="2016-11" db="UniProtKB">
        <authorList>
            <consortium name="WormBaseParasite"/>
        </authorList>
    </citation>
    <scope>IDENTIFICATION</scope>
</reference>
<feature type="chain" id="PRO_5009315627" evidence="1">
    <location>
        <begin position="22"/>
        <end position="54"/>
    </location>
</feature>
<accession>A0A1I8BB99</accession>
<feature type="signal peptide" evidence="1">
    <location>
        <begin position="1"/>
        <end position="21"/>
    </location>
</feature>
<protein>
    <submittedName>
        <fullName evidence="3">Alpha/beta hydrolase</fullName>
    </submittedName>
</protein>
<keyword evidence="2" id="KW-1185">Reference proteome</keyword>